<dbReference type="Pfam" id="PF00440">
    <property type="entry name" value="TetR_N"/>
    <property type="match status" value="1"/>
</dbReference>
<evidence type="ECO:0000256" key="4">
    <source>
        <dbReference type="PROSITE-ProRule" id="PRU00335"/>
    </source>
</evidence>
<dbReference type="eggNOG" id="COG1309">
    <property type="taxonomic scope" value="Bacteria"/>
</dbReference>
<dbReference type="KEGG" id="mai:MICA_2023"/>
<dbReference type="OrthoDB" id="9811084at2"/>
<keyword evidence="2 4" id="KW-0238">DNA-binding</keyword>
<evidence type="ECO:0000256" key="1">
    <source>
        <dbReference type="ARBA" id="ARBA00023015"/>
    </source>
</evidence>
<evidence type="ECO:0000256" key="3">
    <source>
        <dbReference type="ARBA" id="ARBA00023163"/>
    </source>
</evidence>
<keyword evidence="1" id="KW-0805">Transcription regulation</keyword>
<dbReference type="Gene3D" id="1.10.357.10">
    <property type="entry name" value="Tetracycline Repressor, domain 2"/>
    <property type="match status" value="1"/>
</dbReference>
<sequence length="209" mass="23150">MSQATTDTRQKLIDTAGRLIWMNSYGAVSVDDICKAADVKKGSFYHFFPSKADLSIAALDHEEAVLRPIYDMIFSASRPPVERLTMLADLIVEKQAEMLREVGHVCGCPSGSLGCELAGTDSIIKNKIEQIFAFKKRYYEATIRDLVNEGLLPQDTDCKARADEILDYITGQMLVARVQNSLDHLERNLKSGLLRLLGLKDSDHAADAA</sequence>
<dbReference type="GO" id="GO:0003677">
    <property type="term" value="F:DNA binding"/>
    <property type="evidence" value="ECO:0007669"/>
    <property type="project" value="UniProtKB-UniRule"/>
</dbReference>
<dbReference type="AlphaFoldDB" id="G2KPW3"/>
<gene>
    <name evidence="6" type="ordered locus">MICA_2023</name>
</gene>
<dbReference type="EMBL" id="CP002382">
    <property type="protein sequence ID" value="AEP10331.1"/>
    <property type="molecule type" value="Genomic_DNA"/>
</dbReference>
<dbReference type="PANTHER" id="PTHR47506">
    <property type="entry name" value="TRANSCRIPTIONAL REGULATORY PROTEIN"/>
    <property type="match status" value="1"/>
</dbReference>
<dbReference type="SUPFAM" id="SSF48498">
    <property type="entry name" value="Tetracyclin repressor-like, C-terminal domain"/>
    <property type="match status" value="1"/>
</dbReference>
<reference evidence="6 7" key="1">
    <citation type="journal article" date="2011" name="BMC Genomics">
        <title>Genomic insights into an obligate epibiotic bacterial predator: Micavibrio aeruginosavorus ARL-13.</title>
        <authorList>
            <person name="Wang Z."/>
            <person name="Kadouri D."/>
            <person name="Wu M."/>
        </authorList>
    </citation>
    <scope>NUCLEOTIDE SEQUENCE [LARGE SCALE GENOMIC DNA]</scope>
    <source>
        <strain evidence="6 7">ARL-13</strain>
    </source>
</reference>
<name>G2KPW3_MICAA</name>
<dbReference type="PANTHER" id="PTHR47506:SF7">
    <property type="entry name" value="TRANSCRIPTIONAL REGULATORY PROTEIN"/>
    <property type="match status" value="1"/>
</dbReference>
<accession>G2KPW3</accession>
<organism evidence="6 7">
    <name type="scientific">Micavibrio aeruginosavorus (strain ARL-13)</name>
    <dbReference type="NCBI Taxonomy" id="856793"/>
    <lineage>
        <taxon>Bacteria</taxon>
        <taxon>Pseudomonadati</taxon>
        <taxon>Bdellovibrionota</taxon>
        <taxon>Bdellovibrionia</taxon>
        <taxon>Bdellovibrionales</taxon>
        <taxon>Pseudobdellovibrionaceae</taxon>
        <taxon>Micavibrio</taxon>
    </lineage>
</organism>
<dbReference type="Pfam" id="PF16925">
    <property type="entry name" value="TetR_C_13"/>
    <property type="match status" value="1"/>
</dbReference>
<dbReference type="STRING" id="856793.MICA_2023"/>
<dbReference type="PROSITE" id="PS50977">
    <property type="entry name" value="HTH_TETR_2"/>
    <property type="match status" value="1"/>
</dbReference>
<evidence type="ECO:0000259" key="5">
    <source>
        <dbReference type="PROSITE" id="PS50977"/>
    </source>
</evidence>
<dbReference type="InterPro" id="IPR036271">
    <property type="entry name" value="Tet_transcr_reg_TetR-rel_C_sf"/>
</dbReference>
<proteinExistence type="predicted"/>
<evidence type="ECO:0000313" key="7">
    <source>
        <dbReference type="Proteomes" id="UP000009286"/>
    </source>
</evidence>
<dbReference type="HOGENOM" id="CLU_069356_28_1_5"/>
<dbReference type="RefSeq" id="WP_014103554.1">
    <property type="nucleotide sequence ID" value="NC_016026.1"/>
</dbReference>
<dbReference type="Proteomes" id="UP000009286">
    <property type="component" value="Chromosome"/>
</dbReference>
<keyword evidence="7" id="KW-1185">Reference proteome</keyword>
<dbReference type="InterPro" id="IPR001647">
    <property type="entry name" value="HTH_TetR"/>
</dbReference>
<evidence type="ECO:0000256" key="2">
    <source>
        <dbReference type="ARBA" id="ARBA00023125"/>
    </source>
</evidence>
<dbReference type="InterPro" id="IPR009057">
    <property type="entry name" value="Homeodomain-like_sf"/>
</dbReference>
<evidence type="ECO:0000313" key="6">
    <source>
        <dbReference type="EMBL" id="AEP10331.1"/>
    </source>
</evidence>
<feature type="DNA-binding region" description="H-T-H motif" evidence="4">
    <location>
        <begin position="29"/>
        <end position="48"/>
    </location>
</feature>
<dbReference type="InterPro" id="IPR011075">
    <property type="entry name" value="TetR_C"/>
</dbReference>
<keyword evidence="3" id="KW-0804">Transcription</keyword>
<protein>
    <submittedName>
        <fullName evidence="6">Bacterial regulatory s, tetR family protein</fullName>
    </submittedName>
</protein>
<dbReference type="SUPFAM" id="SSF46689">
    <property type="entry name" value="Homeodomain-like"/>
    <property type="match status" value="1"/>
</dbReference>
<feature type="domain" description="HTH tetR-type" evidence="5">
    <location>
        <begin position="6"/>
        <end position="66"/>
    </location>
</feature>